<feature type="transmembrane region" description="Helical" evidence="7">
    <location>
        <begin position="174"/>
        <end position="194"/>
    </location>
</feature>
<protein>
    <submittedName>
        <fullName evidence="9">Predicted arabinose efflux permease, MFS family</fullName>
    </submittedName>
</protein>
<evidence type="ECO:0000256" key="7">
    <source>
        <dbReference type="SAM" id="Phobius"/>
    </source>
</evidence>
<evidence type="ECO:0000313" key="10">
    <source>
        <dbReference type="Proteomes" id="UP000199614"/>
    </source>
</evidence>
<keyword evidence="4 7" id="KW-0812">Transmembrane</keyword>
<feature type="transmembrane region" description="Helical" evidence="7">
    <location>
        <begin position="276"/>
        <end position="295"/>
    </location>
</feature>
<feature type="transmembrane region" description="Helical" evidence="7">
    <location>
        <begin position="54"/>
        <end position="74"/>
    </location>
</feature>
<dbReference type="Pfam" id="PF07690">
    <property type="entry name" value="MFS_1"/>
    <property type="match status" value="1"/>
</dbReference>
<comment type="subcellular location">
    <subcellularLocation>
        <location evidence="1">Cell membrane</location>
        <topology evidence="1">Multi-pass membrane protein</topology>
    </subcellularLocation>
</comment>
<proteinExistence type="predicted"/>
<evidence type="ECO:0000256" key="5">
    <source>
        <dbReference type="ARBA" id="ARBA00022989"/>
    </source>
</evidence>
<evidence type="ECO:0000259" key="8">
    <source>
        <dbReference type="PROSITE" id="PS50850"/>
    </source>
</evidence>
<organism evidence="9 10">
    <name type="scientific">Pseudonocardia ammonioxydans</name>
    <dbReference type="NCBI Taxonomy" id="260086"/>
    <lineage>
        <taxon>Bacteria</taxon>
        <taxon>Bacillati</taxon>
        <taxon>Actinomycetota</taxon>
        <taxon>Actinomycetes</taxon>
        <taxon>Pseudonocardiales</taxon>
        <taxon>Pseudonocardiaceae</taxon>
        <taxon>Pseudonocardia</taxon>
    </lineage>
</organism>
<gene>
    <name evidence="9" type="ORF">SAMN05216207_1005245</name>
</gene>
<feature type="transmembrane region" description="Helical" evidence="7">
    <location>
        <begin position="116"/>
        <end position="134"/>
    </location>
</feature>
<dbReference type="InterPro" id="IPR011701">
    <property type="entry name" value="MFS"/>
</dbReference>
<reference evidence="9 10" key="1">
    <citation type="submission" date="2016-10" db="EMBL/GenBank/DDBJ databases">
        <authorList>
            <person name="de Groot N.N."/>
        </authorList>
    </citation>
    <scope>NUCLEOTIDE SEQUENCE [LARGE SCALE GENOMIC DNA]</scope>
    <source>
        <strain evidence="9 10">CGMCC 4.1877</strain>
    </source>
</reference>
<evidence type="ECO:0000256" key="4">
    <source>
        <dbReference type="ARBA" id="ARBA00022692"/>
    </source>
</evidence>
<keyword evidence="6 7" id="KW-0472">Membrane</keyword>
<feature type="transmembrane region" description="Helical" evidence="7">
    <location>
        <begin position="429"/>
        <end position="449"/>
    </location>
</feature>
<keyword evidence="3" id="KW-1003">Cell membrane</keyword>
<accession>A0A1I4V989</accession>
<dbReference type="AlphaFoldDB" id="A0A1I4V989"/>
<evidence type="ECO:0000256" key="3">
    <source>
        <dbReference type="ARBA" id="ARBA00022475"/>
    </source>
</evidence>
<dbReference type="RefSeq" id="WP_093339312.1">
    <property type="nucleotide sequence ID" value="NZ_FOUY01000005.1"/>
</dbReference>
<dbReference type="PROSITE" id="PS50850">
    <property type="entry name" value="MFS"/>
    <property type="match status" value="1"/>
</dbReference>
<feature type="transmembrane region" description="Helical" evidence="7">
    <location>
        <begin position="340"/>
        <end position="359"/>
    </location>
</feature>
<sequence>MRGGDAHPAPSPPPSSRAPALTILALAQFTTTLEFSIVHVALPAIDRDLHLGPVLLQWVPSAYAVFLAGLLLVSGRLAERFGPLRMFRWAVLLLAAASALAAVAPDSATLLGARAAQGAAAALLQPAALGLLQHAVPDPAARARAFAAWSAAGATGLAVGAAVGGLLTLVSWRWTFAVTVPLLLPCAAGALFRLRAPATPACHRAVPVAAALLGTGAALAVVTALTVIAGTGRPGAATVLVCAAAVVLPAVFLCHEARAQRVLVDRALRRCRNVRLGTAVAALYMASAGSTYYLLTLLLQQVHGRTAFAAGVAFLPLTVSVAVAGPLAGRLLHGRSPARVACAGFALCAAGLFGLSAVVDAPYPVMLPALVLTGLGNGVVFTALFVLGTTGVPAGLRGSAGGLLTTGQYVAGAVALALLTLVLGPGVDATRIGLCLVLTAAAGTLGFLVTARRALTEAQYGPGWP</sequence>
<evidence type="ECO:0000256" key="6">
    <source>
        <dbReference type="ARBA" id="ARBA00023136"/>
    </source>
</evidence>
<dbReference type="GO" id="GO:0005886">
    <property type="term" value="C:plasma membrane"/>
    <property type="evidence" value="ECO:0007669"/>
    <property type="project" value="UniProtKB-SubCell"/>
</dbReference>
<feature type="transmembrane region" description="Helical" evidence="7">
    <location>
        <begin position="206"/>
        <end position="229"/>
    </location>
</feature>
<feature type="transmembrane region" description="Helical" evidence="7">
    <location>
        <begin position="146"/>
        <end position="168"/>
    </location>
</feature>
<dbReference type="Gene3D" id="1.20.1250.20">
    <property type="entry name" value="MFS general substrate transporter like domains"/>
    <property type="match status" value="1"/>
</dbReference>
<keyword evidence="5 7" id="KW-1133">Transmembrane helix</keyword>
<feature type="transmembrane region" description="Helical" evidence="7">
    <location>
        <begin position="307"/>
        <end position="328"/>
    </location>
</feature>
<evidence type="ECO:0000313" key="9">
    <source>
        <dbReference type="EMBL" id="SFM97733.1"/>
    </source>
</evidence>
<keyword evidence="10" id="KW-1185">Reference proteome</keyword>
<dbReference type="PANTHER" id="PTHR42718:SF46">
    <property type="entry name" value="BLR6921 PROTEIN"/>
    <property type="match status" value="1"/>
</dbReference>
<dbReference type="SUPFAM" id="SSF103473">
    <property type="entry name" value="MFS general substrate transporter"/>
    <property type="match status" value="1"/>
</dbReference>
<feature type="transmembrane region" description="Helical" evidence="7">
    <location>
        <begin position="400"/>
        <end position="423"/>
    </location>
</feature>
<dbReference type="PANTHER" id="PTHR42718">
    <property type="entry name" value="MAJOR FACILITATOR SUPERFAMILY MULTIDRUG TRANSPORTER MFSC"/>
    <property type="match status" value="1"/>
</dbReference>
<dbReference type="InterPro" id="IPR036259">
    <property type="entry name" value="MFS_trans_sf"/>
</dbReference>
<dbReference type="GO" id="GO:0022857">
    <property type="term" value="F:transmembrane transporter activity"/>
    <property type="evidence" value="ECO:0007669"/>
    <property type="project" value="InterPro"/>
</dbReference>
<feature type="transmembrane region" description="Helical" evidence="7">
    <location>
        <begin position="86"/>
        <end position="104"/>
    </location>
</feature>
<dbReference type="STRING" id="260086.SAMN05216207_1005245"/>
<feature type="transmembrane region" description="Helical" evidence="7">
    <location>
        <begin position="365"/>
        <end position="388"/>
    </location>
</feature>
<dbReference type="Proteomes" id="UP000199614">
    <property type="component" value="Unassembled WGS sequence"/>
</dbReference>
<evidence type="ECO:0000256" key="2">
    <source>
        <dbReference type="ARBA" id="ARBA00022448"/>
    </source>
</evidence>
<feature type="domain" description="Major facilitator superfamily (MFS) profile" evidence="8">
    <location>
        <begin position="20"/>
        <end position="458"/>
    </location>
</feature>
<name>A0A1I4V989_PSUAM</name>
<dbReference type="InterPro" id="IPR020846">
    <property type="entry name" value="MFS_dom"/>
</dbReference>
<dbReference type="OrthoDB" id="4325372at2"/>
<dbReference type="EMBL" id="FOUY01000005">
    <property type="protein sequence ID" value="SFM97733.1"/>
    <property type="molecule type" value="Genomic_DNA"/>
</dbReference>
<evidence type="ECO:0000256" key="1">
    <source>
        <dbReference type="ARBA" id="ARBA00004651"/>
    </source>
</evidence>
<feature type="transmembrane region" description="Helical" evidence="7">
    <location>
        <begin position="235"/>
        <end position="255"/>
    </location>
</feature>
<keyword evidence="2" id="KW-0813">Transport</keyword>